<sequence>MVFAHDTEVSLATAAALVGTAPGTAPGRREERLPDAAALDAFVDEWDYTGSRTHDEAELDAVRALRPELRRLWTAEEDEQVAGVNALLGRARALPQLVRHDGWDWHLHATTPQAPLAERMAVEAAMALVDVLRVGERSRLRTCAADDCDAVLVDLSRNRSKRFCDGGCGARVAAAAYRARAASRA</sequence>
<keyword evidence="3" id="KW-1185">Reference proteome</keyword>
<protein>
    <submittedName>
        <fullName evidence="2">CGNR zinc finger domain-containing protein</fullName>
    </submittedName>
</protein>
<proteinExistence type="predicted"/>
<evidence type="ECO:0000313" key="3">
    <source>
        <dbReference type="Proteomes" id="UP001387100"/>
    </source>
</evidence>
<dbReference type="SUPFAM" id="SSF160904">
    <property type="entry name" value="Jann2411-like"/>
    <property type="match status" value="1"/>
</dbReference>
<feature type="domain" description="Zinc finger CGNR" evidence="1">
    <location>
        <begin position="139"/>
        <end position="180"/>
    </location>
</feature>
<gene>
    <name evidence="2" type="ORF">WDZ17_16880</name>
</gene>
<comment type="caution">
    <text evidence="2">The sequence shown here is derived from an EMBL/GenBank/DDBJ whole genome shotgun (WGS) entry which is preliminary data.</text>
</comment>
<dbReference type="InterPro" id="IPR023286">
    <property type="entry name" value="ABATE_dom_sf"/>
</dbReference>
<dbReference type="Pfam" id="PF11706">
    <property type="entry name" value="zf-CGNR"/>
    <property type="match status" value="1"/>
</dbReference>
<evidence type="ECO:0000259" key="1">
    <source>
        <dbReference type="Pfam" id="PF11706"/>
    </source>
</evidence>
<dbReference type="RefSeq" id="WP_339576344.1">
    <property type="nucleotide sequence ID" value="NZ_JBBIAA010000045.1"/>
</dbReference>
<accession>A0ABU8RPL5</accession>
<reference evidence="2 3" key="1">
    <citation type="journal article" date="2017" name="Int. J. Syst. Evol. Microbiol.">
        <title>Pseudokineococcus basanitobsidens sp. nov., isolated from volcanic rock.</title>
        <authorList>
            <person name="Lee D.W."/>
            <person name="Park M.Y."/>
            <person name="Kim J.J."/>
            <person name="Kim B.S."/>
        </authorList>
    </citation>
    <scope>NUCLEOTIDE SEQUENCE [LARGE SCALE GENOMIC DNA]</scope>
    <source>
        <strain evidence="2 3">DSM 103726</strain>
    </source>
</reference>
<name>A0ABU8RPL5_9ACTN</name>
<dbReference type="PANTHER" id="PTHR35525">
    <property type="entry name" value="BLL6575 PROTEIN"/>
    <property type="match status" value="1"/>
</dbReference>
<dbReference type="Proteomes" id="UP001387100">
    <property type="component" value="Unassembled WGS sequence"/>
</dbReference>
<dbReference type="InterPro" id="IPR010852">
    <property type="entry name" value="ABATE"/>
</dbReference>
<dbReference type="Pfam" id="PF07336">
    <property type="entry name" value="ABATE"/>
    <property type="match status" value="1"/>
</dbReference>
<dbReference type="EMBL" id="JBBIAA010000045">
    <property type="protein sequence ID" value="MEJ5946971.1"/>
    <property type="molecule type" value="Genomic_DNA"/>
</dbReference>
<dbReference type="PANTHER" id="PTHR35525:SF3">
    <property type="entry name" value="BLL6575 PROTEIN"/>
    <property type="match status" value="1"/>
</dbReference>
<dbReference type="InterPro" id="IPR021005">
    <property type="entry name" value="Znf_CGNR"/>
</dbReference>
<dbReference type="Gene3D" id="1.10.3300.10">
    <property type="entry name" value="Jann2411-like domain"/>
    <property type="match status" value="1"/>
</dbReference>
<evidence type="ECO:0000313" key="2">
    <source>
        <dbReference type="EMBL" id="MEJ5946971.1"/>
    </source>
</evidence>
<organism evidence="2 3">
    <name type="scientific">Pseudokineococcus basanitobsidens</name>
    <dbReference type="NCBI Taxonomy" id="1926649"/>
    <lineage>
        <taxon>Bacteria</taxon>
        <taxon>Bacillati</taxon>
        <taxon>Actinomycetota</taxon>
        <taxon>Actinomycetes</taxon>
        <taxon>Kineosporiales</taxon>
        <taxon>Kineosporiaceae</taxon>
        <taxon>Pseudokineococcus</taxon>
    </lineage>
</organism>